<protein>
    <recommendedName>
        <fullName evidence="7">GRF-type domain-containing protein</fullName>
    </recommendedName>
</protein>
<feature type="domain" description="GRF-type" evidence="7">
    <location>
        <begin position="87"/>
        <end position="130"/>
    </location>
</feature>
<keyword evidence="1" id="KW-0479">Metal-binding</keyword>
<dbReference type="EMBL" id="GBRH01159000">
    <property type="protein sequence ID" value="JAE38896.1"/>
    <property type="molecule type" value="Transcribed_RNA"/>
</dbReference>
<dbReference type="AlphaFoldDB" id="A0A0A9HVJ4"/>
<keyword evidence="5" id="KW-0175">Coiled coil</keyword>
<evidence type="ECO:0000259" key="7">
    <source>
        <dbReference type="PROSITE" id="PS51999"/>
    </source>
</evidence>
<feature type="coiled-coil region" evidence="5">
    <location>
        <begin position="139"/>
        <end position="166"/>
    </location>
</feature>
<reference evidence="8" key="1">
    <citation type="submission" date="2014-09" db="EMBL/GenBank/DDBJ databases">
        <authorList>
            <person name="Magalhaes I.L.F."/>
            <person name="Oliveira U."/>
            <person name="Santos F.R."/>
            <person name="Vidigal T.H.D.A."/>
            <person name="Brescovit A.D."/>
            <person name="Santos A.J."/>
        </authorList>
    </citation>
    <scope>NUCLEOTIDE SEQUENCE</scope>
    <source>
        <tissue evidence="8">Shoot tissue taken approximately 20 cm above the soil surface</tissue>
    </source>
</reference>
<dbReference type="PANTHER" id="PTHR33248">
    <property type="entry name" value="ZINC ION-BINDING PROTEIN"/>
    <property type="match status" value="1"/>
</dbReference>
<evidence type="ECO:0000256" key="5">
    <source>
        <dbReference type="SAM" id="Coils"/>
    </source>
</evidence>
<proteinExistence type="predicted"/>
<evidence type="ECO:0000313" key="8">
    <source>
        <dbReference type="EMBL" id="JAE38896.1"/>
    </source>
</evidence>
<accession>A0A0A9HVJ4</accession>
<feature type="compositionally biased region" description="Basic residues" evidence="6">
    <location>
        <begin position="186"/>
        <end position="197"/>
    </location>
</feature>
<reference evidence="8" key="2">
    <citation type="journal article" date="2015" name="Data Brief">
        <title>Shoot transcriptome of the giant reed, Arundo donax.</title>
        <authorList>
            <person name="Barrero R.A."/>
            <person name="Guerrero F.D."/>
            <person name="Moolhuijzen P."/>
            <person name="Goolsby J.A."/>
            <person name="Tidwell J."/>
            <person name="Bellgard S.E."/>
            <person name="Bellgard M.I."/>
        </authorList>
    </citation>
    <scope>NUCLEOTIDE SEQUENCE</scope>
    <source>
        <tissue evidence="8">Shoot tissue taken approximately 20 cm above the soil surface</tissue>
    </source>
</reference>
<evidence type="ECO:0000256" key="1">
    <source>
        <dbReference type="ARBA" id="ARBA00022723"/>
    </source>
</evidence>
<evidence type="ECO:0000256" key="3">
    <source>
        <dbReference type="ARBA" id="ARBA00022833"/>
    </source>
</evidence>
<keyword evidence="2 4" id="KW-0863">Zinc-finger</keyword>
<dbReference type="PROSITE" id="PS51999">
    <property type="entry name" value="ZF_GRF"/>
    <property type="match status" value="1"/>
</dbReference>
<sequence>MRHIVCVHKSRLARRHYFMLVDIVGDDSWRTFQDVRKRFDGFVLFVQWHAKQVAPGGNNSAVAPAPAPAPVAAAVTDGRGRARWPICKHNRLCTIETSWDRQDPGRRFYRCDLFADPSQDCGFTQWLDIKIPENATWHINSLLDSVSFLELQVENLEDELYEIHQRYLKSADSDSASRGSRDTAPRPRKVRRLARDN</sequence>
<keyword evidence="3" id="KW-0862">Zinc</keyword>
<evidence type="ECO:0000256" key="4">
    <source>
        <dbReference type="PROSITE-ProRule" id="PRU01343"/>
    </source>
</evidence>
<dbReference type="Pfam" id="PF06839">
    <property type="entry name" value="Zn_ribbon_GRF"/>
    <property type="match status" value="1"/>
</dbReference>
<evidence type="ECO:0000256" key="6">
    <source>
        <dbReference type="SAM" id="MobiDB-lite"/>
    </source>
</evidence>
<dbReference type="GO" id="GO:0008270">
    <property type="term" value="F:zinc ion binding"/>
    <property type="evidence" value="ECO:0007669"/>
    <property type="project" value="UniProtKB-KW"/>
</dbReference>
<name>A0A0A9HVJ4_ARUDO</name>
<organism evidence="8">
    <name type="scientific">Arundo donax</name>
    <name type="common">Giant reed</name>
    <name type="synonym">Donax arundinaceus</name>
    <dbReference type="NCBI Taxonomy" id="35708"/>
    <lineage>
        <taxon>Eukaryota</taxon>
        <taxon>Viridiplantae</taxon>
        <taxon>Streptophyta</taxon>
        <taxon>Embryophyta</taxon>
        <taxon>Tracheophyta</taxon>
        <taxon>Spermatophyta</taxon>
        <taxon>Magnoliopsida</taxon>
        <taxon>Liliopsida</taxon>
        <taxon>Poales</taxon>
        <taxon>Poaceae</taxon>
        <taxon>PACMAD clade</taxon>
        <taxon>Arundinoideae</taxon>
        <taxon>Arundineae</taxon>
        <taxon>Arundo</taxon>
    </lineage>
</organism>
<feature type="region of interest" description="Disordered" evidence="6">
    <location>
        <begin position="172"/>
        <end position="197"/>
    </location>
</feature>
<evidence type="ECO:0000256" key="2">
    <source>
        <dbReference type="ARBA" id="ARBA00022771"/>
    </source>
</evidence>
<dbReference type="InterPro" id="IPR010666">
    <property type="entry name" value="Znf_GRF"/>
</dbReference>